<feature type="domain" description="TRASH" evidence="1">
    <location>
        <begin position="46"/>
        <end position="83"/>
    </location>
</feature>
<gene>
    <name evidence="2" type="ORF">ICT70_06935</name>
</gene>
<organism evidence="2 3">
    <name type="scientific">Pelovirga terrestris</name>
    <dbReference type="NCBI Taxonomy" id="2771352"/>
    <lineage>
        <taxon>Bacteria</taxon>
        <taxon>Pseudomonadati</taxon>
        <taxon>Thermodesulfobacteriota</taxon>
        <taxon>Desulfuromonadia</taxon>
        <taxon>Geobacterales</taxon>
        <taxon>Geobacteraceae</taxon>
        <taxon>Pelovirga</taxon>
    </lineage>
</organism>
<proteinExistence type="predicted"/>
<dbReference type="InterPro" id="IPR011017">
    <property type="entry name" value="TRASH_dom"/>
</dbReference>
<dbReference type="Proteomes" id="UP000632828">
    <property type="component" value="Unassembled WGS sequence"/>
</dbReference>
<dbReference type="Pfam" id="PF04945">
    <property type="entry name" value="YHS"/>
    <property type="match status" value="1"/>
</dbReference>
<dbReference type="RefSeq" id="WP_191154865.1">
    <property type="nucleotide sequence ID" value="NZ_JACWUN010000006.1"/>
</dbReference>
<accession>A0A8J6QX01</accession>
<dbReference type="InterPro" id="IPR007029">
    <property type="entry name" value="YHS_dom"/>
</dbReference>
<sequence>MIKLLLLILLGFVLYSFFLSLTRPKANLPPKHHQNRQVKGDVMVEDPVCGTCLPQEDAITARIKGSDYYFCSKDCLERFKDSDNDPPQS</sequence>
<evidence type="ECO:0000313" key="3">
    <source>
        <dbReference type="Proteomes" id="UP000632828"/>
    </source>
</evidence>
<name>A0A8J6QX01_9BACT</name>
<protein>
    <submittedName>
        <fullName evidence="2">YHS domain-containing protein</fullName>
    </submittedName>
</protein>
<evidence type="ECO:0000259" key="1">
    <source>
        <dbReference type="SMART" id="SM00746"/>
    </source>
</evidence>
<comment type="caution">
    <text evidence="2">The sequence shown here is derived from an EMBL/GenBank/DDBJ whole genome shotgun (WGS) entry which is preliminary data.</text>
</comment>
<dbReference type="AlphaFoldDB" id="A0A8J6QX01"/>
<evidence type="ECO:0000313" key="2">
    <source>
        <dbReference type="EMBL" id="MBD1400401.1"/>
    </source>
</evidence>
<reference evidence="2" key="1">
    <citation type="submission" date="2020-09" db="EMBL/GenBank/DDBJ databases">
        <title>Pelobacter alkaliphilus sp. nov., a novel anaerobic arsenate-reducing bacterium from terrestrial mud volcano.</title>
        <authorList>
            <person name="Khomyakova M.A."/>
            <person name="Merkel A.Y."/>
            <person name="Slobodkin A.I."/>
        </authorList>
    </citation>
    <scope>NUCLEOTIDE SEQUENCE</scope>
    <source>
        <strain evidence="2">M08fum</strain>
    </source>
</reference>
<dbReference type="SMART" id="SM00746">
    <property type="entry name" value="TRASH"/>
    <property type="match status" value="1"/>
</dbReference>
<dbReference type="EMBL" id="JACWUN010000006">
    <property type="protein sequence ID" value="MBD1400401.1"/>
    <property type="molecule type" value="Genomic_DNA"/>
</dbReference>
<keyword evidence="3" id="KW-1185">Reference proteome</keyword>